<gene>
    <name evidence="1" type="ORF">AMAG_19102</name>
</gene>
<name>A0A0L0SNW5_ALLM3</name>
<dbReference type="Proteomes" id="UP000054350">
    <property type="component" value="Unassembled WGS sequence"/>
</dbReference>
<reference evidence="2" key="2">
    <citation type="submission" date="2009-11" db="EMBL/GenBank/DDBJ databases">
        <title>The Genome Sequence of Allomyces macrogynus strain ATCC 38327.</title>
        <authorList>
            <consortium name="The Broad Institute Genome Sequencing Platform"/>
            <person name="Russ C."/>
            <person name="Cuomo C."/>
            <person name="Shea T."/>
            <person name="Young S.K."/>
            <person name="Zeng Q."/>
            <person name="Koehrsen M."/>
            <person name="Haas B."/>
            <person name="Borodovsky M."/>
            <person name="Guigo R."/>
            <person name="Alvarado L."/>
            <person name="Berlin A."/>
            <person name="Borenstein D."/>
            <person name="Chen Z."/>
            <person name="Engels R."/>
            <person name="Freedman E."/>
            <person name="Gellesch M."/>
            <person name="Goldberg J."/>
            <person name="Griggs A."/>
            <person name="Gujja S."/>
            <person name="Heiman D."/>
            <person name="Hepburn T."/>
            <person name="Howarth C."/>
            <person name="Jen D."/>
            <person name="Larson L."/>
            <person name="Lewis B."/>
            <person name="Mehta T."/>
            <person name="Park D."/>
            <person name="Pearson M."/>
            <person name="Roberts A."/>
            <person name="Saif S."/>
            <person name="Shenoy N."/>
            <person name="Sisk P."/>
            <person name="Stolte C."/>
            <person name="Sykes S."/>
            <person name="Walk T."/>
            <person name="White J."/>
            <person name="Yandava C."/>
            <person name="Burger G."/>
            <person name="Gray M.W."/>
            <person name="Holland P.W.H."/>
            <person name="King N."/>
            <person name="Lang F.B.F."/>
            <person name="Roger A.J."/>
            <person name="Ruiz-Trillo I."/>
            <person name="Lander E."/>
            <person name="Nusbaum C."/>
        </authorList>
    </citation>
    <scope>NUCLEOTIDE SEQUENCE [LARGE SCALE GENOMIC DNA]</scope>
    <source>
        <strain evidence="2">ATCC 38327</strain>
    </source>
</reference>
<reference evidence="1 2" key="1">
    <citation type="submission" date="2009-11" db="EMBL/GenBank/DDBJ databases">
        <title>Annotation of Allomyces macrogynus ATCC 38327.</title>
        <authorList>
            <consortium name="The Broad Institute Genome Sequencing Platform"/>
            <person name="Russ C."/>
            <person name="Cuomo C."/>
            <person name="Burger G."/>
            <person name="Gray M.W."/>
            <person name="Holland P.W.H."/>
            <person name="King N."/>
            <person name="Lang F.B.F."/>
            <person name="Roger A.J."/>
            <person name="Ruiz-Trillo I."/>
            <person name="Young S.K."/>
            <person name="Zeng Q."/>
            <person name="Gargeya S."/>
            <person name="Fitzgerald M."/>
            <person name="Haas B."/>
            <person name="Abouelleil A."/>
            <person name="Alvarado L."/>
            <person name="Arachchi H.M."/>
            <person name="Berlin A."/>
            <person name="Chapman S.B."/>
            <person name="Gearin G."/>
            <person name="Goldberg J."/>
            <person name="Griggs A."/>
            <person name="Gujja S."/>
            <person name="Hansen M."/>
            <person name="Heiman D."/>
            <person name="Howarth C."/>
            <person name="Larimer J."/>
            <person name="Lui A."/>
            <person name="MacDonald P.J.P."/>
            <person name="McCowen C."/>
            <person name="Montmayeur A."/>
            <person name="Murphy C."/>
            <person name="Neiman D."/>
            <person name="Pearson M."/>
            <person name="Priest M."/>
            <person name="Roberts A."/>
            <person name="Saif S."/>
            <person name="Shea T."/>
            <person name="Sisk P."/>
            <person name="Stolte C."/>
            <person name="Sykes S."/>
            <person name="Wortman J."/>
            <person name="Nusbaum C."/>
            <person name="Birren B."/>
        </authorList>
    </citation>
    <scope>NUCLEOTIDE SEQUENCE [LARGE SCALE GENOMIC DNA]</scope>
    <source>
        <strain evidence="1 2">ATCC 38327</strain>
    </source>
</reference>
<dbReference type="VEuPathDB" id="FungiDB:AMAG_19102"/>
<sequence length="59" mass="6278">MSNRTLLVMSALYGVDFMPPGLAVTDLDVVNYAQDMLNAFVAHITGGLTARMLPLVPGV</sequence>
<accession>A0A0L0SNW5</accession>
<dbReference type="EMBL" id="GG745343">
    <property type="protein sequence ID" value="KNE64055.1"/>
    <property type="molecule type" value="Genomic_DNA"/>
</dbReference>
<protein>
    <submittedName>
        <fullName evidence="1">Uncharacterized protein</fullName>
    </submittedName>
</protein>
<organism evidence="1 2">
    <name type="scientific">Allomyces macrogynus (strain ATCC 38327)</name>
    <name type="common">Allomyces javanicus var. macrogynus</name>
    <dbReference type="NCBI Taxonomy" id="578462"/>
    <lineage>
        <taxon>Eukaryota</taxon>
        <taxon>Fungi</taxon>
        <taxon>Fungi incertae sedis</taxon>
        <taxon>Blastocladiomycota</taxon>
        <taxon>Blastocladiomycetes</taxon>
        <taxon>Blastocladiales</taxon>
        <taxon>Blastocladiaceae</taxon>
        <taxon>Allomyces</taxon>
    </lineage>
</organism>
<proteinExistence type="predicted"/>
<evidence type="ECO:0000313" key="2">
    <source>
        <dbReference type="Proteomes" id="UP000054350"/>
    </source>
</evidence>
<keyword evidence="2" id="KW-1185">Reference proteome</keyword>
<dbReference type="AlphaFoldDB" id="A0A0L0SNW5"/>
<evidence type="ECO:0000313" key="1">
    <source>
        <dbReference type="EMBL" id="KNE64055.1"/>
    </source>
</evidence>